<proteinExistence type="inferred from homology"/>
<evidence type="ECO:0000256" key="5">
    <source>
        <dbReference type="ARBA" id="ARBA00022989"/>
    </source>
</evidence>
<evidence type="ECO:0000256" key="3">
    <source>
        <dbReference type="ARBA" id="ARBA00022692"/>
    </source>
</evidence>
<evidence type="ECO:0000256" key="2">
    <source>
        <dbReference type="ARBA" id="ARBA00007727"/>
    </source>
</evidence>
<dbReference type="AlphaFoldDB" id="A0AAP0CAB6"/>
<dbReference type="Proteomes" id="UP001408789">
    <property type="component" value="Unassembled WGS sequence"/>
</dbReference>
<keyword evidence="6" id="KW-0472">Membrane</keyword>
<feature type="domain" description="Trichome birefringence-like C-terminal" evidence="7">
    <location>
        <begin position="214"/>
        <end position="480"/>
    </location>
</feature>
<dbReference type="InterPro" id="IPR025846">
    <property type="entry name" value="TBL_N"/>
</dbReference>
<organism evidence="9 10">
    <name type="scientific">Deinandra increscens subsp. villosa</name>
    <dbReference type="NCBI Taxonomy" id="3103831"/>
    <lineage>
        <taxon>Eukaryota</taxon>
        <taxon>Viridiplantae</taxon>
        <taxon>Streptophyta</taxon>
        <taxon>Embryophyta</taxon>
        <taxon>Tracheophyta</taxon>
        <taxon>Spermatophyta</taxon>
        <taxon>Magnoliopsida</taxon>
        <taxon>eudicotyledons</taxon>
        <taxon>Gunneridae</taxon>
        <taxon>Pentapetalae</taxon>
        <taxon>asterids</taxon>
        <taxon>campanulids</taxon>
        <taxon>Asterales</taxon>
        <taxon>Asteraceae</taxon>
        <taxon>Asteroideae</taxon>
        <taxon>Heliantheae alliance</taxon>
        <taxon>Madieae</taxon>
        <taxon>Madiinae</taxon>
        <taxon>Deinandra</taxon>
    </lineage>
</organism>
<dbReference type="GO" id="GO:0016020">
    <property type="term" value="C:membrane"/>
    <property type="evidence" value="ECO:0007669"/>
    <property type="project" value="UniProtKB-SubCell"/>
</dbReference>
<dbReference type="InterPro" id="IPR029962">
    <property type="entry name" value="TBL"/>
</dbReference>
<feature type="domain" description="Trichome birefringence-like N-terminal" evidence="8">
    <location>
        <begin position="160"/>
        <end position="213"/>
    </location>
</feature>
<dbReference type="Pfam" id="PF13839">
    <property type="entry name" value="PC-Esterase"/>
    <property type="match status" value="2"/>
</dbReference>
<dbReference type="GO" id="GO:0005794">
    <property type="term" value="C:Golgi apparatus"/>
    <property type="evidence" value="ECO:0007669"/>
    <property type="project" value="TreeGrafter"/>
</dbReference>
<dbReference type="InterPro" id="IPR026057">
    <property type="entry name" value="TBL_C"/>
</dbReference>
<evidence type="ECO:0000256" key="1">
    <source>
        <dbReference type="ARBA" id="ARBA00004167"/>
    </source>
</evidence>
<name>A0AAP0CAB6_9ASTR</name>
<comment type="similarity">
    <text evidence="2">Belongs to the PC-esterase family. TBL subfamily.</text>
</comment>
<dbReference type="Pfam" id="PF14416">
    <property type="entry name" value="PMR5N"/>
    <property type="match status" value="1"/>
</dbReference>
<gene>
    <name evidence="9" type="ORF">SSX86_029365</name>
</gene>
<sequence>MEFFCSIMNLKKIVAITDHFPNCASTRKKIPDSDKLFIQGFNHSSTQLVQNPKIFVSEIRAESNSSKLDVKLKLLGTDEENTHSGKSSGSVKNGSFNEISAKVSDFKDTHLIKLKDAKNETFNATGQEIGDVIVRSDGLELDQDHGKISQILRNLSRSFEECDLFHGKWVKDDTKPYYPAGSCPYVDKDVNCHLNRRPDDEFVKWRWQPFGCEIPSLNATDFLERLRGKKMVFVGDSLNRNMWESLVCILRHSLKNKESVYEISGRGDFKKRGIYAFRFEASFPHCQLSYTTNQSSNLLTFNFKLDYNCTVDFVSSPFLVRESSFKGKNGFFETLRLDLMDRTTSMYQDADILIFNTGHWWTHEKTSRGEYYYQEGNHVYPRLKALDAYTRALSTWAKWVDKNIDRRKTQVIFRGYSLTHFSGIRAESNSSSLDVKLKLLGTDEENTHSGKSSGSVKNGSFNEISAKVSDFNDTHLIKLKDAKNETFNATGQEIGDVIVRSDGLELDQDHGKISQILRNLSRSFEECDLFHGRWVKDDTKPYYPAGSCPYVDKDVNCHLNRRPDDEFVKWRWQPFGCEIPSSPFLVRESSFKGKNGFFETLRLDLMDRTTSMYQDADILIFNTGHWWTHEKTSRGEYYYQEGNHVYPRLKALDAYTRALSTWAKWVDKNIDRRKTQVIFRGYSLTHFRGGQWNSGGQCHTETEPIFNASYLTNYPSKMRAFDNVLRVIKTPVIYLNISRLTDYRKDGHPSIYRTKYNSAPLKNQTSAEHSQDCSHWCLPGVPDTWNELLYASLLKVGRGSWKR</sequence>
<keyword evidence="3" id="KW-0812">Transmembrane</keyword>
<keyword evidence="10" id="KW-1185">Reference proteome</keyword>
<protein>
    <recommendedName>
        <fullName evidence="11">Trichome birefringence-like N-terminal domain-containing protein</fullName>
    </recommendedName>
</protein>
<comment type="caution">
    <text evidence="9">The sequence shown here is derived from an EMBL/GenBank/DDBJ whole genome shotgun (WGS) entry which is preliminary data.</text>
</comment>
<evidence type="ECO:0008006" key="11">
    <source>
        <dbReference type="Google" id="ProtNLM"/>
    </source>
</evidence>
<keyword evidence="5" id="KW-1133">Transmembrane helix</keyword>
<evidence type="ECO:0000313" key="10">
    <source>
        <dbReference type="Proteomes" id="UP001408789"/>
    </source>
</evidence>
<reference evidence="9 10" key="1">
    <citation type="submission" date="2024-04" db="EMBL/GenBank/DDBJ databases">
        <title>The reference genome of an endangered Asteraceae, Deinandra increscens subsp. villosa, native to the Central Coast of California.</title>
        <authorList>
            <person name="Guilliams M."/>
            <person name="Hasenstab-Lehman K."/>
            <person name="Meyer R."/>
            <person name="Mcevoy S."/>
        </authorList>
    </citation>
    <scope>NUCLEOTIDE SEQUENCE [LARGE SCALE GENOMIC DNA]</scope>
    <source>
        <tissue evidence="9">Leaf</tissue>
    </source>
</reference>
<accession>A0AAP0CAB6</accession>
<dbReference type="PANTHER" id="PTHR32285">
    <property type="entry name" value="PROTEIN TRICHOME BIREFRINGENCE-LIKE 9-RELATED"/>
    <property type="match status" value="1"/>
</dbReference>
<evidence type="ECO:0000313" key="9">
    <source>
        <dbReference type="EMBL" id="KAK9052735.1"/>
    </source>
</evidence>
<feature type="domain" description="Trichome birefringence-like C-terminal" evidence="7">
    <location>
        <begin position="562"/>
        <end position="791"/>
    </location>
</feature>
<dbReference type="EMBL" id="JBCNJP010000027">
    <property type="protein sequence ID" value="KAK9052735.1"/>
    <property type="molecule type" value="Genomic_DNA"/>
</dbReference>
<comment type="subcellular location">
    <subcellularLocation>
        <location evidence="1">Membrane</location>
        <topology evidence="1">Single-pass membrane protein</topology>
    </subcellularLocation>
</comment>
<evidence type="ECO:0000256" key="4">
    <source>
        <dbReference type="ARBA" id="ARBA00022968"/>
    </source>
</evidence>
<dbReference type="GO" id="GO:0016413">
    <property type="term" value="F:O-acetyltransferase activity"/>
    <property type="evidence" value="ECO:0007669"/>
    <property type="project" value="InterPro"/>
</dbReference>
<evidence type="ECO:0000259" key="7">
    <source>
        <dbReference type="Pfam" id="PF13839"/>
    </source>
</evidence>
<keyword evidence="4" id="KW-0735">Signal-anchor</keyword>
<dbReference type="PANTHER" id="PTHR32285:SF309">
    <property type="entry name" value="PMR5 DOMAIN, PC-ESTERASE, PROTEIN TRICHOME BIREFRINGENCE-LIKE 2"/>
    <property type="match status" value="1"/>
</dbReference>
<evidence type="ECO:0000256" key="6">
    <source>
        <dbReference type="ARBA" id="ARBA00023136"/>
    </source>
</evidence>
<evidence type="ECO:0000259" key="8">
    <source>
        <dbReference type="Pfam" id="PF14416"/>
    </source>
</evidence>